<comment type="caution">
    <text evidence="1">The sequence shown here is derived from an EMBL/GenBank/DDBJ whole genome shotgun (WGS) entry which is preliminary data.</text>
</comment>
<keyword evidence="2" id="KW-1185">Reference proteome</keyword>
<proteinExistence type="predicted"/>
<dbReference type="RefSeq" id="WP_135496432.1">
    <property type="nucleotide sequence ID" value="NZ_SRLD01000005.1"/>
</dbReference>
<gene>
    <name evidence="1" type="ORF">E5J99_04030</name>
</gene>
<organism evidence="1 2">
    <name type="scientific">Hymenobacter elongatus</name>
    <dbReference type="NCBI Taxonomy" id="877208"/>
    <lineage>
        <taxon>Bacteria</taxon>
        <taxon>Pseudomonadati</taxon>
        <taxon>Bacteroidota</taxon>
        <taxon>Cytophagia</taxon>
        <taxon>Cytophagales</taxon>
        <taxon>Hymenobacteraceae</taxon>
        <taxon>Hymenobacter</taxon>
    </lineage>
</organism>
<dbReference type="EMBL" id="SRLD01000005">
    <property type="protein sequence ID" value="TGE18919.1"/>
    <property type="molecule type" value="Genomic_DNA"/>
</dbReference>
<protein>
    <submittedName>
        <fullName evidence="1">Uncharacterized protein</fullName>
    </submittedName>
</protein>
<evidence type="ECO:0000313" key="1">
    <source>
        <dbReference type="EMBL" id="TGE18919.1"/>
    </source>
</evidence>
<accession>A0A4Z0PP00</accession>
<reference evidence="1 2" key="1">
    <citation type="submission" date="2019-04" db="EMBL/GenBank/DDBJ databases">
        <authorList>
            <person name="Feng G."/>
            <person name="Zhang J."/>
            <person name="Zhu H."/>
        </authorList>
    </citation>
    <scope>NUCLEOTIDE SEQUENCE [LARGE SCALE GENOMIC DNA]</scope>
    <source>
        <strain evidence="1 2">JCM 17223</strain>
    </source>
</reference>
<name>A0A4Z0PP00_9BACT</name>
<sequence>MEQIKKMKRALLIGLFIIQTLFVFGQAKVLTDDDYNKSGAIKLTFVTTKTEAIELAKNDIEKGTPFILLQSGIAPVVYATDSIFESKFKVYYYEQGCVGPNNELMKEYNYVIFNYLSETYGKKWRREIRKDAIGLRQWK</sequence>
<dbReference type="Proteomes" id="UP000297739">
    <property type="component" value="Unassembled WGS sequence"/>
</dbReference>
<dbReference type="OrthoDB" id="886739at2"/>
<evidence type="ECO:0000313" key="2">
    <source>
        <dbReference type="Proteomes" id="UP000297739"/>
    </source>
</evidence>
<dbReference type="AlphaFoldDB" id="A0A4Z0PP00"/>